<accession>A0ABQ1JR28</accession>
<organism evidence="1 2">
    <name type="scientific">Flavobacterium suaedae</name>
    <dbReference type="NCBI Taxonomy" id="1767027"/>
    <lineage>
        <taxon>Bacteria</taxon>
        <taxon>Pseudomonadati</taxon>
        <taxon>Bacteroidota</taxon>
        <taxon>Flavobacteriia</taxon>
        <taxon>Flavobacteriales</taxon>
        <taxon>Flavobacteriaceae</taxon>
        <taxon>Flavobacterium</taxon>
    </lineage>
</organism>
<evidence type="ECO:0000313" key="2">
    <source>
        <dbReference type="Proteomes" id="UP000615760"/>
    </source>
</evidence>
<proteinExistence type="predicted"/>
<evidence type="ECO:0000313" key="1">
    <source>
        <dbReference type="EMBL" id="GGB73284.1"/>
    </source>
</evidence>
<protein>
    <recommendedName>
        <fullName evidence="3">DUF4595 domain-containing protein</fullName>
    </recommendedName>
</protein>
<dbReference type="EMBL" id="BMJE01000003">
    <property type="protein sequence ID" value="GGB73284.1"/>
    <property type="molecule type" value="Genomic_DNA"/>
</dbReference>
<comment type="caution">
    <text evidence="1">The sequence shown here is derived from an EMBL/GenBank/DDBJ whole genome shotgun (WGS) entry which is preliminary data.</text>
</comment>
<name>A0ABQ1JR28_9FLAO</name>
<dbReference type="Proteomes" id="UP000615760">
    <property type="component" value="Unassembled WGS sequence"/>
</dbReference>
<gene>
    <name evidence="1" type="ORF">GCM10007424_11480</name>
</gene>
<evidence type="ECO:0008006" key="3">
    <source>
        <dbReference type="Google" id="ProtNLM"/>
    </source>
</evidence>
<sequence>MKKNLFLTAFSILFFCVSCEDKTIVEKIYYKNGNLKAVMYDQDSLNIVESYDSLGYLDLKIFVRDGKNDSLIKFNRNGTLRFSKKTLPTGATYSVEYDSNGNLDKEGLYINDTIKAWWWKFYKKNKISAKREYVIICDDYYLNQEIILNEKNDTVLNKSTFLQ</sequence>
<reference evidence="2" key="1">
    <citation type="journal article" date="2019" name="Int. J. Syst. Evol. Microbiol.">
        <title>The Global Catalogue of Microorganisms (GCM) 10K type strain sequencing project: providing services to taxonomists for standard genome sequencing and annotation.</title>
        <authorList>
            <consortium name="The Broad Institute Genomics Platform"/>
            <consortium name="The Broad Institute Genome Sequencing Center for Infectious Disease"/>
            <person name="Wu L."/>
            <person name="Ma J."/>
        </authorList>
    </citation>
    <scope>NUCLEOTIDE SEQUENCE [LARGE SCALE GENOMIC DNA]</scope>
    <source>
        <strain evidence="2">CGMCC 1.15461</strain>
    </source>
</reference>
<keyword evidence="2" id="KW-1185">Reference proteome</keyword>
<dbReference type="Gene3D" id="3.90.930.1">
    <property type="match status" value="1"/>
</dbReference>
<dbReference type="RefSeq" id="WP_188620307.1">
    <property type="nucleotide sequence ID" value="NZ_BMJE01000003.1"/>
</dbReference>